<dbReference type="InterPro" id="IPR001296">
    <property type="entry name" value="Glyco_trans_1"/>
</dbReference>
<evidence type="ECO:0000259" key="3">
    <source>
        <dbReference type="Pfam" id="PF00534"/>
    </source>
</evidence>
<dbReference type="Pfam" id="PF00534">
    <property type="entry name" value="Glycos_transf_1"/>
    <property type="match status" value="1"/>
</dbReference>
<evidence type="ECO:0000256" key="2">
    <source>
        <dbReference type="ARBA" id="ARBA00022679"/>
    </source>
</evidence>
<evidence type="ECO:0000313" key="5">
    <source>
        <dbReference type="EMBL" id="RBP40781.1"/>
    </source>
</evidence>
<feature type="domain" description="Glycosyltransferase subfamily 4-like N-terminal" evidence="4">
    <location>
        <begin position="19"/>
        <end position="165"/>
    </location>
</feature>
<dbReference type="PANTHER" id="PTHR12526:SF510">
    <property type="entry name" value="D-INOSITOL 3-PHOSPHATE GLYCOSYLTRANSFERASE"/>
    <property type="match status" value="1"/>
</dbReference>
<evidence type="ECO:0000313" key="6">
    <source>
        <dbReference type="Proteomes" id="UP000253628"/>
    </source>
</evidence>
<dbReference type="InterPro" id="IPR028098">
    <property type="entry name" value="Glyco_trans_4-like_N"/>
</dbReference>
<keyword evidence="1" id="KW-0328">Glycosyltransferase</keyword>
<feature type="domain" description="Glycosyl transferase family 1" evidence="3">
    <location>
        <begin position="179"/>
        <end position="337"/>
    </location>
</feature>
<dbReference type="AlphaFoldDB" id="A0A366HEB9"/>
<sequence length="376" mass="41309">MDFADRPLRIIHSEAAGTFGGQEHRVFKEMMAMRERGHFLEAICQPGSMLGERLMREGFRVHLLKMDGIANYLKGIYKVACILRAGRFDVLNTHSRRDTVIAAAAGRLAGTPLIVRTRHLAKPPGSLWTYTGLPHKVVAVSDCVREQLIKRQVEPADVATVHTAIAAMHRLEHSSLRLELSIPESDIVVCCVGHLRVQKGQRQLMDAMAQIMQVRNNVRLVFVGSGSQWEPLQQHALELGHAARMHFLGRRDDIANILSGSNIFALATQFEALGTAFLEAEFCGLPVVGTRVGGVPEAVVDGITGFLVPCGDEPALIHALTRLVDDPDLRKSMGQAGASILGHSARFTVQRMAKHMERSYLKWLAGAPAAQKEPAF</sequence>
<evidence type="ECO:0000256" key="1">
    <source>
        <dbReference type="ARBA" id="ARBA00022676"/>
    </source>
</evidence>
<dbReference type="RefSeq" id="WP_113932558.1">
    <property type="nucleotide sequence ID" value="NZ_JACCEU010000004.1"/>
</dbReference>
<dbReference type="OrthoDB" id="9775208at2"/>
<organism evidence="5 6">
    <name type="scientific">Eoetvoesiella caeni</name>
    <dbReference type="NCBI Taxonomy" id="645616"/>
    <lineage>
        <taxon>Bacteria</taxon>
        <taxon>Pseudomonadati</taxon>
        <taxon>Pseudomonadota</taxon>
        <taxon>Betaproteobacteria</taxon>
        <taxon>Burkholderiales</taxon>
        <taxon>Alcaligenaceae</taxon>
        <taxon>Eoetvoesiella</taxon>
    </lineage>
</organism>
<dbReference type="CDD" id="cd03801">
    <property type="entry name" value="GT4_PimA-like"/>
    <property type="match status" value="1"/>
</dbReference>
<dbReference type="Pfam" id="PF13439">
    <property type="entry name" value="Glyco_transf_4"/>
    <property type="match status" value="1"/>
</dbReference>
<protein>
    <submittedName>
        <fullName evidence="5">Glycosyltransferase involved in cell wall biosynthesis</fullName>
    </submittedName>
</protein>
<name>A0A366HEB9_9BURK</name>
<gene>
    <name evidence="5" type="ORF">DFR37_103122</name>
</gene>
<comment type="caution">
    <text evidence="5">The sequence shown here is derived from an EMBL/GenBank/DDBJ whole genome shotgun (WGS) entry which is preliminary data.</text>
</comment>
<proteinExistence type="predicted"/>
<dbReference type="GO" id="GO:0016757">
    <property type="term" value="F:glycosyltransferase activity"/>
    <property type="evidence" value="ECO:0007669"/>
    <property type="project" value="UniProtKB-KW"/>
</dbReference>
<keyword evidence="2 5" id="KW-0808">Transferase</keyword>
<dbReference type="SUPFAM" id="SSF53756">
    <property type="entry name" value="UDP-Glycosyltransferase/glycogen phosphorylase"/>
    <property type="match status" value="1"/>
</dbReference>
<accession>A0A366HEB9</accession>
<dbReference type="PANTHER" id="PTHR12526">
    <property type="entry name" value="GLYCOSYLTRANSFERASE"/>
    <property type="match status" value="1"/>
</dbReference>
<evidence type="ECO:0000259" key="4">
    <source>
        <dbReference type="Pfam" id="PF13439"/>
    </source>
</evidence>
<reference evidence="5 6" key="1">
    <citation type="submission" date="2018-06" db="EMBL/GenBank/DDBJ databases">
        <title>Genomic Encyclopedia of Type Strains, Phase IV (KMG-IV): sequencing the most valuable type-strain genomes for metagenomic binning, comparative biology and taxonomic classification.</title>
        <authorList>
            <person name="Goeker M."/>
        </authorList>
    </citation>
    <scope>NUCLEOTIDE SEQUENCE [LARGE SCALE GENOMIC DNA]</scope>
    <source>
        <strain evidence="5 6">DSM 25520</strain>
    </source>
</reference>
<dbReference type="Proteomes" id="UP000253628">
    <property type="component" value="Unassembled WGS sequence"/>
</dbReference>
<dbReference type="EMBL" id="QNRQ01000003">
    <property type="protein sequence ID" value="RBP40781.1"/>
    <property type="molecule type" value="Genomic_DNA"/>
</dbReference>
<dbReference type="Gene3D" id="3.40.50.2000">
    <property type="entry name" value="Glycogen Phosphorylase B"/>
    <property type="match status" value="2"/>
</dbReference>
<keyword evidence="6" id="KW-1185">Reference proteome</keyword>